<dbReference type="EMBL" id="LAZR01000298">
    <property type="protein sequence ID" value="KKN76197.1"/>
    <property type="molecule type" value="Genomic_DNA"/>
</dbReference>
<name>A0A0F9TMN2_9ZZZZ</name>
<gene>
    <name evidence="1" type="ORF">LCGC14_0372230</name>
</gene>
<organism evidence="1">
    <name type="scientific">marine sediment metagenome</name>
    <dbReference type="NCBI Taxonomy" id="412755"/>
    <lineage>
        <taxon>unclassified sequences</taxon>
        <taxon>metagenomes</taxon>
        <taxon>ecological metagenomes</taxon>
    </lineage>
</organism>
<comment type="caution">
    <text evidence="1">The sequence shown here is derived from an EMBL/GenBank/DDBJ whole genome shotgun (WGS) entry which is preliminary data.</text>
</comment>
<dbReference type="AlphaFoldDB" id="A0A0F9TMN2"/>
<sequence length="254" mass="26351">MTELTIRERGPISGNSQYADALLQTGAIAVDQDSYSTDPDSTVLDRVYNVKGLDNMHFEIENTGVNPLTFKIEKARKEFKLLSSLLEADFDQEIKANTDVLALVAAFGTATLASVLAGDTLTINGNLYTAVAGVKANNTQFSIDGTDTVDAADLVDSITNDTRQGTLADVTAANVAGVVTLTSTAIGSAGNAVTLASSNGTRLAVSGATFAGGVDNISIDDIVDISPESTAIRIKVRRQTAGMSTTLAGIVSVN</sequence>
<protein>
    <submittedName>
        <fullName evidence="1">Uncharacterized protein</fullName>
    </submittedName>
</protein>
<accession>A0A0F9TMN2</accession>
<proteinExistence type="predicted"/>
<reference evidence="1" key="1">
    <citation type="journal article" date="2015" name="Nature">
        <title>Complex archaea that bridge the gap between prokaryotes and eukaryotes.</title>
        <authorList>
            <person name="Spang A."/>
            <person name="Saw J.H."/>
            <person name="Jorgensen S.L."/>
            <person name="Zaremba-Niedzwiedzka K."/>
            <person name="Martijn J."/>
            <person name="Lind A.E."/>
            <person name="van Eijk R."/>
            <person name="Schleper C."/>
            <person name="Guy L."/>
            <person name="Ettema T.J."/>
        </authorList>
    </citation>
    <scope>NUCLEOTIDE SEQUENCE</scope>
</reference>
<evidence type="ECO:0000313" key="1">
    <source>
        <dbReference type="EMBL" id="KKN76197.1"/>
    </source>
</evidence>